<feature type="region of interest" description="Disordered" evidence="1">
    <location>
        <begin position="51"/>
        <end position="70"/>
    </location>
</feature>
<dbReference type="AlphaFoldDB" id="A0A8S3D7M6"/>
<dbReference type="Proteomes" id="UP000681967">
    <property type="component" value="Unassembled WGS sequence"/>
</dbReference>
<accession>A0A8S3D7M6</accession>
<dbReference type="Proteomes" id="UP000681720">
    <property type="component" value="Unassembled WGS sequence"/>
</dbReference>
<evidence type="ECO:0000313" key="3">
    <source>
        <dbReference type="EMBL" id="CAF4988035.1"/>
    </source>
</evidence>
<sequence length="70" mass="8139">MYHDEKELPSDTLLIDMDDLNQTQIIPSKNMTLIEHQAREKSKLEQQIILLNNSSSTTNKRKNPESNDNK</sequence>
<evidence type="ECO:0000313" key="2">
    <source>
        <dbReference type="EMBL" id="CAF4638800.1"/>
    </source>
</evidence>
<evidence type="ECO:0000313" key="4">
    <source>
        <dbReference type="Proteomes" id="UP000681720"/>
    </source>
</evidence>
<gene>
    <name evidence="2" type="ORF">BYL167_LOCUS41680</name>
    <name evidence="3" type="ORF">GIL414_LOCUS56448</name>
</gene>
<evidence type="ECO:0000256" key="1">
    <source>
        <dbReference type="SAM" id="MobiDB-lite"/>
    </source>
</evidence>
<feature type="non-terminal residue" evidence="3">
    <location>
        <position position="70"/>
    </location>
</feature>
<reference evidence="3" key="1">
    <citation type="submission" date="2021-02" db="EMBL/GenBank/DDBJ databases">
        <authorList>
            <person name="Nowell W R."/>
        </authorList>
    </citation>
    <scope>NUCLEOTIDE SEQUENCE</scope>
</reference>
<organism evidence="3 4">
    <name type="scientific">Rotaria magnacalcarata</name>
    <dbReference type="NCBI Taxonomy" id="392030"/>
    <lineage>
        <taxon>Eukaryota</taxon>
        <taxon>Metazoa</taxon>
        <taxon>Spiralia</taxon>
        <taxon>Gnathifera</taxon>
        <taxon>Rotifera</taxon>
        <taxon>Eurotatoria</taxon>
        <taxon>Bdelloidea</taxon>
        <taxon>Philodinida</taxon>
        <taxon>Philodinidae</taxon>
        <taxon>Rotaria</taxon>
    </lineage>
</organism>
<name>A0A8S3D7M6_9BILA</name>
<dbReference type="EMBL" id="CAJOBH010106287">
    <property type="protein sequence ID" value="CAF4638800.1"/>
    <property type="molecule type" value="Genomic_DNA"/>
</dbReference>
<proteinExistence type="predicted"/>
<dbReference type="EMBL" id="CAJOBJ010202776">
    <property type="protein sequence ID" value="CAF4988035.1"/>
    <property type="molecule type" value="Genomic_DNA"/>
</dbReference>
<protein>
    <submittedName>
        <fullName evidence="3">Uncharacterized protein</fullName>
    </submittedName>
</protein>
<comment type="caution">
    <text evidence="3">The sequence shown here is derived from an EMBL/GenBank/DDBJ whole genome shotgun (WGS) entry which is preliminary data.</text>
</comment>